<comment type="subcellular location">
    <subcellularLocation>
        <location evidence="1">Nucleus</location>
    </subcellularLocation>
</comment>
<comment type="caution">
    <text evidence="7">The sequence shown here is derived from an EMBL/GenBank/DDBJ whole genome shotgun (WGS) entry which is preliminary data.</text>
</comment>
<evidence type="ECO:0000256" key="2">
    <source>
        <dbReference type="ARBA" id="ARBA00022723"/>
    </source>
</evidence>
<name>M1WGT7_CLAP2</name>
<accession>M1WGT7</accession>
<evidence type="ECO:0000313" key="8">
    <source>
        <dbReference type="Proteomes" id="UP000016801"/>
    </source>
</evidence>
<evidence type="ECO:0000256" key="3">
    <source>
        <dbReference type="ARBA" id="ARBA00022771"/>
    </source>
</evidence>
<keyword evidence="4" id="KW-0862">Zinc</keyword>
<keyword evidence="5" id="KW-0539">Nucleus</keyword>
<evidence type="ECO:0000256" key="5">
    <source>
        <dbReference type="ARBA" id="ARBA00023242"/>
    </source>
</evidence>
<evidence type="ECO:0000256" key="1">
    <source>
        <dbReference type="ARBA" id="ARBA00004123"/>
    </source>
</evidence>
<gene>
    <name evidence="7" type="ORF">CPUR_08782</name>
</gene>
<dbReference type="STRING" id="1111077.M1WGT7"/>
<sequence>MAFSFGKAVPLLANALAAATERDDGALLITFRRKEHVLESSVTGKTRPSFINLHGVVIQECLPDGNLGEPRWICTPCDKNGSFSDFKAVATSSAISHLRKKHRITQATTLSSDADDDGVAVTEPSTNTSNISFIRVWTHQLVKKARDYALTYILRTNSPFGAFDDPSMKCLMLLLNPTMYLIGLGRSTMTEHLASTYVAKKELIKLEFKQALTQIHLSFDMWTSPNHHAILGVSAHFLDKKGTLQQRLIALRQQVGAHTGQGLAEALHEVVSDWKLLGKIGCLISDNASNNDTCGKVLYQGFDLSPRFREQDAVHRRIRCYGHILNLVGQAILYGKDTAIFHQASEGLDAEELDEDDLANWRRRGPIAKLHNFVLWVRASPQRSQMFKGIFVENLESDHDQDTDAESIAELDTAAESATELQLILNNATRWNSTYLMIERALRKRDQIVAFLATNNLEGNPNHQVPEEGHLNAEDWQLLVELKHILQPLYRQTLMTQGWATDGYHGSLWEVLTGIEYLLDTMEQWKEILDDVAQEALATHSTNGQRRARGRPRARTPDAPSLPP</sequence>
<keyword evidence="2" id="KW-0479">Metal-binding</keyword>
<dbReference type="InterPro" id="IPR012337">
    <property type="entry name" value="RNaseH-like_sf"/>
</dbReference>
<dbReference type="AlphaFoldDB" id="M1WGT7"/>
<dbReference type="GO" id="GO:0005634">
    <property type="term" value="C:nucleus"/>
    <property type="evidence" value="ECO:0007669"/>
    <property type="project" value="UniProtKB-SubCell"/>
</dbReference>
<dbReference type="VEuPathDB" id="FungiDB:CPUR_08782"/>
<dbReference type="Proteomes" id="UP000016801">
    <property type="component" value="Unassembled WGS sequence"/>
</dbReference>
<dbReference type="eggNOG" id="KOG1121">
    <property type="taxonomic scope" value="Eukaryota"/>
</dbReference>
<keyword evidence="3" id="KW-0863">Zinc-finger</keyword>
<evidence type="ECO:0000256" key="4">
    <source>
        <dbReference type="ARBA" id="ARBA00022833"/>
    </source>
</evidence>
<dbReference type="SUPFAM" id="SSF53098">
    <property type="entry name" value="Ribonuclease H-like"/>
    <property type="match status" value="1"/>
</dbReference>
<reference evidence="7 8" key="1">
    <citation type="journal article" date="2013" name="PLoS Genet.">
        <title>Plant-symbiotic fungi as chemical engineers: Multi-genome analysis of the Clavicipitaceae reveals dynamics of alkaloid loci.</title>
        <authorList>
            <person name="Schardl C.L."/>
            <person name="Young C.A."/>
            <person name="Hesse U."/>
            <person name="Amyotte S.G."/>
            <person name="Andreeva K."/>
            <person name="Calie P.J."/>
            <person name="Fleetwood D.J."/>
            <person name="Haws D.C."/>
            <person name="Moore N."/>
            <person name="Oeser B."/>
            <person name="Panaccione D.G."/>
            <person name="Schweri K.K."/>
            <person name="Voisey C.R."/>
            <person name="Farman M.L."/>
            <person name="Jaromczyk J.W."/>
            <person name="Roe B.A."/>
            <person name="O'Sullivan D.M."/>
            <person name="Scott B."/>
            <person name="Tudzynski P."/>
            <person name="An Z."/>
            <person name="Arnaoudova E.G."/>
            <person name="Bullock C.T."/>
            <person name="Charlton N.D."/>
            <person name="Chen L."/>
            <person name="Cox M."/>
            <person name="Dinkins R.D."/>
            <person name="Florea S."/>
            <person name="Glenn A.E."/>
            <person name="Gordon A."/>
            <person name="Gueldener U."/>
            <person name="Harris D.R."/>
            <person name="Hollin W."/>
            <person name="Jaromczyk J."/>
            <person name="Johnson R.D."/>
            <person name="Khan A.K."/>
            <person name="Leistner E."/>
            <person name="Leuchtmann A."/>
            <person name="Li C."/>
            <person name="Liu J."/>
            <person name="Liu J."/>
            <person name="Liu M."/>
            <person name="Mace W."/>
            <person name="Machado C."/>
            <person name="Nagabhyru P."/>
            <person name="Pan J."/>
            <person name="Schmid J."/>
            <person name="Sugawara K."/>
            <person name="Steiner U."/>
            <person name="Takach J.E."/>
            <person name="Tanaka E."/>
            <person name="Webb J.S."/>
            <person name="Wilson E.V."/>
            <person name="Wiseman J.L."/>
            <person name="Yoshida R."/>
            <person name="Zeng Z."/>
        </authorList>
    </citation>
    <scope>NUCLEOTIDE SEQUENCE [LARGE SCALE GENOMIC DNA]</scope>
    <source>
        <strain evidence="7 8">20.1</strain>
    </source>
</reference>
<keyword evidence="8" id="KW-1185">Reference proteome</keyword>
<dbReference type="PANTHER" id="PTHR46481">
    <property type="entry name" value="ZINC FINGER BED DOMAIN-CONTAINING PROTEIN 4"/>
    <property type="match status" value="1"/>
</dbReference>
<dbReference type="InterPro" id="IPR052035">
    <property type="entry name" value="ZnF_BED_domain_contain"/>
</dbReference>
<organism evidence="7 8">
    <name type="scientific">Claviceps purpurea (strain 20.1)</name>
    <name type="common">Ergot fungus</name>
    <name type="synonym">Sphacelia segetum</name>
    <dbReference type="NCBI Taxonomy" id="1111077"/>
    <lineage>
        <taxon>Eukaryota</taxon>
        <taxon>Fungi</taxon>
        <taxon>Dikarya</taxon>
        <taxon>Ascomycota</taxon>
        <taxon>Pezizomycotina</taxon>
        <taxon>Sordariomycetes</taxon>
        <taxon>Hypocreomycetidae</taxon>
        <taxon>Hypocreales</taxon>
        <taxon>Clavicipitaceae</taxon>
        <taxon>Claviceps</taxon>
    </lineage>
</organism>
<evidence type="ECO:0000313" key="7">
    <source>
        <dbReference type="EMBL" id="CCE34843.1"/>
    </source>
</evidence>
<protein>
    <submittedName>
        <fullName evidence="7">Uncharacterized protein</fullName>
    </submittedName>
</protein>
<dbReference type="OrthoDB" id="4960988at2759"/>
<dbReference type="PANTHER" id="PTHR46481:SF10">
    <property type="entry name" value="ZINC FINGER BED DOMAIN-CONTAINING PROTEIN 39"/>
    <property type="match status" value="1"/>
</dbReference>
<dbReference type="HOGENOM" id="CLU_009123_10_2_1"/>
<dbReference type="GO" id="GO:0008270">
    <property type="term" value="F:zinc ion binding"/>
    <property type="evidence" value="ECO:0007669"/>
    <property type="project" value="UniProtKB-KW"/>
</dbReference>
<evidence type="ECO:0000256" key="6">
    <source>
        <dbReference type="SAM" id="MobiDB-lite"/>
    </source>
</evidence>
<proteinExistence type="predicted"/>
<feature type="region of interest" description="Disordered" evidence="6">
    <location>
        <begin position="539"/>
        <end position="564"/>
    </location>
</feature>
<dbReference type="PhylomeDB" id="M1WGT7"/>
<dbReference type="EMBL" id="CAGA01000130">
    <property type="protein sequence ID" value="CCE34843.1"/>
    <property type="molecule type" value="Genomic_DNA"/>
</dbReference>
<feature type="non-terminal residue" evidence="7">
    <location>
        <position position="564"/>
    </location>
</feature>